<dbReference type="PANTHER" id="PTHR12592">
    <property type="entry name" value="ATP-DEPENDENT (S)-NAD(P)H-HYDRATE DEHYDRATASE FAMILY MEMBER"/>
    <property type="match status" value="1"/>
</dbReference>
<feature type="binding site" evidence="6">
    <location>
        <position position="166"/>
    </location>
    <ligand>
        <name>(6S)-NADPHX</name>
        <dbReference type="ChEBI" id="CHEBI:64076"/>
    </ligand>
</feature>
<evidence type="ECO:0000256" key="1">
    <source>
        <dbReference type="ARBA" id="ARBA00022741"/>
    </source>
</evidence>
<keyword evidence="1 6" id="KW-0547">Nucleotide-binding</keyword>
<dbReference type="OrthoDB" id="9806925at2"/>
<dbReference type="EMBL" id="CP065725">
    <property type="protein sequence ID" value="QPT39556.1"/>
    <property type="molecule type" value="Genomic_DNA"/>
</dbReference>
<evidence type="ECO:0000256" key="4">
    <source>
        <dbReference type="ARBA" id="ARBA00023027"/>
    </source>
</evidence>
<protein>
    <recommendedName>
        <fullName evidence="6">ADP-dependent (S)-NAD(P)H-hydrate dehydratase</fullName>
        <ecNumber evidence="6">4.2.1.136</ecNumber>
    </recommendedName>
    <alternativeName>
        <fullName evidence="6">ADP-dependent NAD(P)HX dehydratase</fullName>
    </alternativeName>
</protein>
<evidence type="ECO:0000256" key="6">
    <source>
        <dbReference type="HAMAP-Rule" id="MF_01965"/>
    </source>
</evidence>
<evidence type="ECO:0000256" key="5">
    <source>
        <dbReference type="ARBA" id="ARBA00023239"/>
    </source>
</evidence>
<evidence type="ECO:0000256" key="3">
    <source>
        <dbReference type="ARBA" id="ARBA00022857"/>
    </source>
</evidence>
<comment type="similarity">
    <text evidence="6">Belongs to the NnrD/CARKD family.</text>
</comment>
<gene>
    <name evidence="9" type="primary">nnr_2</name>
    <name evidence="6" type="synonym">nnrD</name>
    <name evidence="8" type="ORF">I6G29_10425</name>
    <name evidence="9" type="ORF">NCTC11997_02148</name>
</gene>
<dbReference type="InterPro" id="IPR000631">
    <property type="entry name" value="CARKD"/>
</dbReference>
<dbReference type="GO" id="GO:0052855">
    <property type="term" value="F:ADP-dependent NAD(P)H-hydrate dehydratase activity"/>
    <property type="evidence" value="ECO:0007669"/>
    <property type="project" value="UniProtKB-UniRule"/>
</dbReference>
<keyword evidence="5 6" id="KW-0456">Lyase</keyword>
<keyword evidence="11" id="KW-1185">Reference proteome</keyword>
<dbReference type="AlphaFoldDB" id="A0A378XI05"/>
<dbReference type="EC" id="4.2.1.136" evidence="6"/>
<feature type="binding site" evidence="6">
    <location>
        <position position="53"/>
    </location>
    <ligand>
        <name>(6S)-NADPHX</name>
        <dbReference type="ChEBI" id="CHEBI:64076"/>
    </ligand>
</feature>
<dbReference type="GO" id="GO:0110051">
    <property type="term" value="P:metabolite repair"/>
    <property type="evidence" value="ECO:0007669"/>
    <property type="project" value="TreeGrafter"/>
</dbReference>
<dbReference type="CDD" id="cd01171">
    <property type="entry name" value="YXKO-related"/>
    <property type="match status" value="1"/>
</dbReference>
<evidence type="ECO:0000313" key="10">
    <source>
        <dbReference type="Proteomes" id="UP000254603"/>
    </source>
</evidence>
<evidence type="ECO:0000313" key="11">
    <source>
        <dbReference type="Proteomes" id="UP000594903"/>
    </source>
</evidence>
<dbReference type="EMBL" id="UGSB01000001">
    <property type="protein sequence ID" value="SUA56668.1"/>
    <property type="molecule type" value="Genomic_DNA"/>
</dbReference>
<dbReference type="RefSeq" id="WP_018573584.1">
    <property type="nucleotide sequence ID" value="NZ_CP065725.1"/>
</dbReference>
<reference evidence="9 10" key="1">
    <citation type="submission" date="2018-06" db="EMBL/GenBank/DDBJ databases">
        <authorList>
            <consortium name="Pathogen Informatics"/>
            <person name="Doyle S."/>
        </authorList>
    </citation>
    <scope>NUCLEOTIDE SEQUENCE [LARGE SCALE GENOMIC DNA]</scope>
    <source>
        <strain evidence="9 10">NCTC11997</strain>
    </source>
</reference>
<evidence type="ECO:0000313" key="9">
    <source>
        <dbReference type="EMBL" id="SUA56668.1"/>
    </source>
</evidence>
<name>A0A378XI05_9BURK</name>
<dbReference type="STRING" id="1122619.GCA_000373745_00402"/>
<dbReference type="GO" id="GO:0005524">
    <property type="term" value="F:ATP binding"/>
    <property type="evidence" value="ECO:0007669"/>
    <property type="project" value="UniProtKB-KW"/>
</dbReference>
<dbReference type="InterPro" id="IPR029056">
    <property type="entry name" value="Ribokinase-like"/>
</dbReference>
<dbReference type="PROSITE" id="PS01050">
    <property type="entry name" value="YJEF_C_2"/>
    <property type="match status" value="1"/>
</dbReference>
<keyword evidence="3 6" id="KW-0521">NADP</keyword>
<dbReference type="GO" id="GO:0052856">
    <property type="term" value="F:NAD(P)HX epimerase activity"/>
    <property type="evidence" value="ECO:0007669"/>
    <property type="project" value="TreeGrafter"/>
</dbReference>
<feature type="binding site" evidence="6">
    <location>
        <position position="232"/>
    </location>
    <ligand>
        <name>AMP</name>
        <dbReference type="ChEBI" id="CHEBI:456215"/>
    </ligand>
</feature>
<dbReference type="NCBIfam" id="TIGR00196">
    <property type="entry name" value="yjeF_cterm"/>
    <property type="match status" value="1"/>
</dbReference>
<organism evidence="9 10">
    <name type="scientific">Oligella ureolytica</name>
    <dbReference type="NCBI Taxonomy" id="90244"/>
    <lineage>
        <taxon>Bacteria</taxon>
        <taxon>Pseudomonadati</taxon>
        <taxon>Pseudomonadota</taxon>
        <taxon>Betaproteobacteria</taxon>
        <taxon>Burkholderiales</taxon>
        <taxon>Alcaligenaceae</taxon>
        <taxon>Oligella</taxon>
    </lineage>
</organism>
<dbReference type="GO" id="GO:0046496">
    <property type="term" value="P:nicotinamide nucleotide metabolic process"/>
    <property type="evidence" value="ECO:0007669"/>
    <property type="project" value="UniProtKB-UniRule"/>
</dbReference>
<feature type="binding site" evidence="6">
    <location>
        <position position="233"/>
    </location>
    <ligand>
        <name>(6S)-NADPHX</name>
        <dbReference type="ChEBI" id="CHEBI:64076"/>
    </ligand>
</feature>
<dbReference type="Proteomes" id="UP000254603">
    <property type="component" value="Unassembled WGS sequence"/>
</dbReference>
<dbReference type="Proteomes" id="UP000594903">
    <property type="component" value="Chromosome"/>
</dbReference>
<keyword evidence="4 6" id="KW-0520">NAD</keyword>
<keyword evidence="2 6" id="KW-0067">ATP-binding</keyword>
<feature type="binding site" evidence="6">
    <location>
        <position position="111"/>
    </location>
    <ligand>
        <name>(6S)-NADPHX</name>
        <dbReference type="ChEBI" id="CHEBI:64076"/>
    </ligand>
</feature>
<comment type="catalytic activity">
    <reaction evidence="6">
        <text>(6S)-NADPHX + ADP = AMP + phosphate + NADPH + H(+)</text>
        <dbReference type="Rhea" id="RHEA:32235"/>
        <dbReference type="ChEBI" id="CHEBI:15378"/>
        <dbReference type="ChEBI" id="CHEBI:43474"/>
        <dbReference type="ChEBI" id="CHEBI:57783"/>
        <dbReference type="ChEBI" id="CHEBI:64076"/>
        <dbReference type="ChEBI" id="CHEBI:456215"/>
        <dbReference type="ChEBI" id="CHEBI:456216"/>
        <dbReference type="EC" id="4.2.1.136"/>
    </reaction>
</comment>
<evidence type="ECO:0000313" key="8">
    <source>
        <dbReference type="EMBL" id="QPT39556.1"/>
    </source>
</evidence>
<dbReference type="PANTHER" id="PTHR12592:SF0">
    <property type="entry name" value="ATP-DEPENDENT (S)-NAD(P)H-HYDRATE DEHYDRATASE"/>
    <property type="match status" value="1"/>
</dbReference>
<proteinExistence type="inferred from homology"/>
<dbReference type="PROSITE" id="PS51383">
    <property type="entry name" value="YJEF_C_3"/>
    <property type="match status" value="1"/>
</dbReference>
<dbReference type="SUPFAM" id="SSF53613">
    <property type="entry name" value="Ribokinase-like"/>
    <property type="match status" value="1"/>
</dbReference>
<evidence type="ECO:0000259" key="7">
    <source>
        <dbReference type="PROSITE" id="PS51383"/>
    </source>
</evidence>
<comment type="catalytic activity">
    <reaction evidence="6">
        <text>(6S)-NADHX + ADP = AMP + phosphate + NADH + H(+)</text>
        <dbReference type="Rhea" id="RHEA:32223"/>
        <dbReference type="ChEBI" id="CHEBI:15378"/>
        <dbReference type="ChEBI" id="CHEBI:43474"/>
        <dbReference type="ChEBI" id="CHEBI:57945"/>
        <dbReference type="ChEBI" id="CHEBI:64074"/>
        <dbReference type="ChEBI" id="CHEBI:456215"/>
        <dbReference type="ChEBI" id="CHEBI:456216"/>
        <dbReference type="EC" id="4.2.1.136"/>
    </reaction>
</comment>
<comment type="subunit">
    <text evidence="6">Homotetramer.</text>
</comment>
<feature type="binding site" evidence="6">
    <location>
        <begin position="203"/>
        <end position="207"/>
    </location>
    <ligand>
        <name>AMP</name>
        <dbReference type="ChEBI" id="CHEBI:456215"/>
    </ligand>
</feature>
<reference evidence="8 11" key="2">
    <citation type="submission" date="2020-12" db="EMBL/GenBank/DDBJ databases">
        <title>FDA dAtabase for Regulatory Grade micrObial Sequences (FDA-ARGOS): Supporting development and validation of Infectious Disease Dx tests.</title>
        <authorList>
            <person name="Sproer C."/>
            <person name="Gronow S."/>
            <person name="Severitt S."/>
            <person name="Schroder I."/>
            <person name="Tallon L."/>
            <person name="Sadzewicz L."/>
            <person name="Zhao X."/>
            <person name="Boylan J."/>
            <person name="Ott S."/>
            <person name="Bowen H."/>
            <person name="Vavikolanu K."/>
            <person name="Mehta A."/>
            <person name="Aluvathingal J."/>
            <person name="Nadendla S."/>
            <person name="Lowell S."/>
            <person name="Myers T."/>
            <person name="Yan Y."/>
            <person name="Sichtig H."/>
        </authorList>
    </citation>
    <scope>NUCLEOTIDE SEQUENCE [LARGE SCALE GENOMIC DNA]</scope>
    <source>
        <strain evidence="8 11">FDAARGOS_872</strain>
    </source>
</reference>
<accession>A0A378XI05</accession>
<comment type="cofactor">
    <cofactor evidence="6">
        <name>Mg(2+)</name>
        <dbReference type="ChEBI" id="CHEBI:18420"/>
    </cofactor>
</comment>
<dbReference type="InterPro" id="IPR017953">
    <property type="entry name" value="Carbohydrate_kinase_pred_CS"/>
</dbReference>
<comment type="function">
    <text evidence="6">Catalyzes the dehydration of the S-form of NAD(P)HX at the expense of ADP, which is converted to AMP. Together with NAD(P)HX epimerase, which catalyzes the epimerization of the S- and R-forms, the enzyme allows the repair of both epimers of NAD(P)HX, a damaged form of NAD(P)H that is a result of enzymatic or heat-dependent hydration.</text>
</comment>
<sequence length="296" mass="31182">MTIYELSDNLLEEWLTHCHQNFPGLLLERTLDSHKGSFGTVGIIGSTEGMSGAIVLAGTAALVNGCGKLWLGFCQDKLPLPFISERPELMLATADVLLKRKDITHWAVGCGMGTDQAAYDVLVTLLQVAKHQPLLLDADALNLLSLYPELSEHLSARLIPAILTPHPAEAARLLACSTDEIQANREEAALELAEKYFSRVVLKGHQSIIAAPDEALIINQSGNPGLATAGSGDVLSGMISSLLAQGIAADEAVAGAVWLHGAAADLLALNQIGPIGLCSGEIATAARFLRNVLIAA</sequence>
<dbReference type="Pfam" id="PF01256">
    <property type="entry name" value="Carb_kinase"/>
    <property type="match status" value="1"/>
</dbReference>
<feature type="domain" description="YjeF C-terminal" evidence="7">
    <location>
        <begin position="18"/>
        <end position="293"/>
    </location>
</feature>
<evidence type="ECO:0000256" key="2">
    <source>
        <dbReference type="ARBA" id="ARBA00022840"/>
    </source>
</evidence>
<dbReference type="Gene3D" id="3.40.1190.20">
    <property type="match status" value="1"/>
</dbReference>
<dbReference type="HAMAP" id="MF_01965">
    <property type="entry name" value="NADHX_dehydratase"/>
    <property type="match status" value="1"/>
</dbReference>